<feature type="compositionally biased region" description="Basic and acidic residues" evidence="3">
    <location>
        <begin position="2964"/>
        <end position="2976"/>
    </location>
</feature>
<proteinExistence type="predicted"/>
<keyword evidence="1" id="KW-0479">Metal-binding</keyword>
<evidence type="ECO:0000259" key="4">
    <source>
        <dbReference type="PROSITE" id="PS50103"/>
    </source>
</evidence>
<evidence type="ECO:0000256" key="3">
    <source>
        <dbReference type="SAM" id="MobiDB-lite"/>
    </source>
</evidence>
<organism evidence="5 6">
    <name type="scientific">Babesia ovata</name>
    <dbReference type="NCBI Taxonomy" id="189622"/>
    <lineage>
        <taxon>Eukaryota</taxon>
        <taxon>Sar</taxon>
        <taxon>Alveolata</taxon>
        <taxon>Apicomplexa</taxon>
        <taxon>Aconoidasida</taxon>
        <taxon>Piroplasmida</taxon>
        <taxon>Babesiidae</taxon>
        <taxon>Babesia</taxon>
    </lineage>
</organism>
<reference evidence="5 6" key="1">
    <citation type="journal article" date="2017" name="BMC Genomics">
        <title>Whole-genome assembly of Babesia ovata and comparative genomics between closely related pathogens.</title>
        <authorList>
            <person name="Yamagishi J."/>
            <person name="Asada M."/>
            <person name="Hakimi H."/>
            <person name="Tanaka T.Q."/>
            <person name="Sugimoto C."/>
            <person name="Kawazu S."/>
        </authorList>
    </citation>
    <scope>NUCLEOTIDE SEQUENCE [LARGE SCALE GENOMIC DNA]</scope>
    <source>
        <strain evidence="5 6">Miyake</strain>
    </source>
</reference>
<dbReference type="GO" id="GO:0008270">
    <property type="term" value="F:zinc ion binding"/>
    <property type="evidence" value="ECO:0007669"/>
    <property type="project" value="UniProtKB-KW"/>
</dbReference>
<feature type="region of interest" description="Disordered" evidence="3">
    <location>
        <begin position="2964"/>
        <end position="2995"/>
    </location>
</feature>
<comment type="caution">
    <text evidence="5">The sequence shown here is derived from an EMBL/GenBank/DDBJ whole genome shotgun (WGS) entry which is preliminary data.</text>
</comment>
<keyword evidence="2" id="KW-0175">Coiled coil</keyword>
<feature type="compositionally biased region" description="Basic and acidic residues" evidence="3">
    <location>
        <begin position="1703"/>
        <end position="1723"/>
    </location>
</feature>
<dbReference type="GeneID" id="39873720"/>
<feature type="coiled-coil region" evidence="2">
    <location>
        <begin position="249"/>
        <end position="290"/>
    </location>
</feature>
<feature type="coiled-coil region" evidence="2">
    <location>
        <begin position="1629"/>
        <end position="1664"/>
    </location>
</feature>
<evidence type="ECO:0000256" key="1">
    <source>
        <dbReference type="PROSITE-ProRule" id="PRU00723"/>
    </source>
</evidence>
<keyword evidence="1" id="KW-0862">Zinc</keyword>
<keyword evidence="1" id="KW-0863">Zinc-finger</keyword>
<feature type="zinc finger region" description="C3H1-type" evidence="1">
    <location>
        <begin position="3222"/>
        <end position="3245"/>
    </location>
</feature>
<name>A0A2H6KAD6_9APIC</name>
<protein>
    <recommendedName>
        <fullName evidence="4">C3H1-type domain-containing protein</fullName>
    </recommendedName>
</protein>
<dbReference type="InterPro" id="IPR000571">
    <property type="entry name" value="Znf_CCCH"/>
</dbReference>
<dbReference type="VEuPathDB" id="PiroplasmaDB:BOVATA_014430"/>
<feature type="compositionally biased region" description="Polar residues" evidence="3">
    <location>
        <begin position="2980"/>
        <end position="2995"/>
    </location>
</feature>
<keyword evidence="6" id="KW-1185">Reference proteome</keyword>
<feature type="region of interest" description="Disordered" evidence="3">
    <location>
        <begin position="1686"/>
        <end position="1723"/>
    </location>
</feature>
<dbReference type="PROSITE" id="PS50103">
    <property type="entry name" value="ZF_C3H1"/>
    <property type="match status" value="1"/>
</dbReference>
<evidence type="ECO:0000313" key="5">
    <source>
        <dbReference type="EMBL" id="GBE59950.1"/>
    </source>
</evidence>
<dbReference type="RefSeq" id="XP_028866193.1">
    <property type="nucleotide sequence ID" value="XM_029010360.1"/>
</dbReference>
<evidence type="ECO:0000256" key="2">
    <source>
        <dbReference type="SAM" id="Coils"/>
    </source>
</evidence>
<evidence type="ECO:0000313" key="6">
    <source>
        <dbReference type="Proteomes" id="UP000236319"/>
    </source>
</evidence>
<feature type="domain" description="C3H1-type" evidence="4">
    <location>
        <begin position="3222"/>
        <end position="3245"/>
    </location>
</feature>
<feature type="coiled-coil region" evidence="2">
    <location>
        <begin position="2373"/>
        <end position="2436"/>
    </location>
</feature>
<dbReference type="Proteomes" id="UP000236319">
    <property type="component" value="Unassembled WGS sequence"/>
</dbReference>
<gene>
    <name evidence="5" type="ORF">BOVATA_014430</name>
</gene>
<accession>A0A2H6KAD6</accession>
<sequence length="3288" mass="367505">MSFLHGVLESVKDDENVTTYDKNNDPNIDKVISDLHDSVGKGREAFGGAVSKVSEWLNRHGEQVEEKIKKVTGPLSVLKNDIETHKDNIDADSVHDLTYLVRQWTNRANGYIGKVTEAQIALKNVDPLLSGKLKCSVSSVLQATENFLWSARNDDLQVLHAVAYDKIMKVLDEVRREFDKSKSKLRNYLNEHIAGLNKKLTDLRDGKFTSLVGAVKYDLQQAFESVNKGIEALEKNYKGKIVEGLAPIVRDAQALKAEVIAEKKKLNGQVSDLEQRIVEIKEADVELKKALQKSELDTFEQQGSDDAWNLKIQVTGLKTQIQNNVKGYVTNGLGDKIRKELEKLTDQIARQDLASGNPGHLENIDSGVKDYAKTFEATFQGAVYDMVDMIVNSGVADDFIDCYVADNQGNFNGGGMDDETKKRNAVKEAIRAKLPDVIQQAIPEAIDMAKFYVDLELSSLGKKFGTFASELNKIIKTRQRHSDTIVSQVKSDSPFSSTSEDRYLTSAVTIVLKSLTAIVSKTAEEIKSLIDKSKIGTLTNAIEAVKVLGNQLKQAVEANTGQNLGKQIQDEVGNKAVEVNEQVTKLLKSTAEKAFIKLQTKVTHIVTSNLTPIKEALTELQTRMGDTDVETGAKNGKSPLEKIAKALENQIQLFLTNNVGQTRDIPKTVYNDLKTLQTNIENLGVQVTAVTNNVVEVETELNGCIKKATRLLNFAPKIADTIMNELQNNANSRITEGFTDVQKEAERRYTNTKRTEIQALQTIVSTQLDEIENIITLDSMTGIKGLMNLMETQHEMIFDILIKYEFKDAAERVRNYFNKILLYTSSQSHSPHVDRLKQQLDTLLTNLKNSHRDKQYHFDHTFTADLAALNDALSLLTPQKFHGHKHPELLDALASGAKRLADELGKQYVNRYSGLKWSEQADADKDKCAKVLLTLLTTLDTSLGTLRKYSNSSWKPDNINKETSFGQFFSDNGFKVSEKDKKQWELQDDKKKMTGENVYRNLDKTVQQDSAHLQWCEPDKHKKAYNFNLMDIMTCLAGHLNQYNQVYHIATFASKRHPCSVYDMLVWFDGLPHNRVYGPLLQHVRTYFPKPKGKEKEDDYTMFSDNELILEAHPDTFTAKNVLSALQRIPSRSHNLLTTIVGTGDAQTVFASDFGNNSLNLHYPSNAAACFDMFMDMLRRVFHVLKFVHKQCKLSTKHYGWSGCSYGRDVPTTKSQCNKQSSENAKCQPNSKPTCQAKCQATCEPTCQPTSPLMSYLNDCLPGHLPHQLKSVGCGVKCLTCTPNSKGTHCITPLGFRAFSGSTRTAQQLCKLLDELFGKYGVLKNLVPMLTCLVARPPQTFPDIFSFYYKLIRMWVQMTQHRNTSYSIQNDVCNAIEKTISCKYEDARDFMNGCLWLYEHPSHFDDHASHASDLSHLVGCSQPNCGGFVKPLSFLPYSLFAPAHANKYFSWLFYSAESLVKYIENFKNAFCDISCSDSGCGECLNEADCQQGRHGSKPCGCESILQCRGVLCVMYQYGLTYADEAYKSRKKCFYLRQALENILTSEALKQFLTAIDKLMFCVRKNFIWTLLALWSLSLLYLLHIAVVRLDVLRIRSHLRSPSSHRIAAQSLLAAARVKALANVKHGNGGEGLKNLAEALKKLIEEAIKNATESLEKRRKELECADKGSSNLYDKHCNDLKEKIKKAKGDEKSKLQSQYNGHYSEVHSSESKREGAKKDLNERKKSLDKLKEDLEKFIGTKDGENPATKLLENLTEGLEKFLGFNSESKGYSGEGIVYSDLDRLCDGVMSFLLQCLRGSEPLLKHYYDGIDTTISKLRDAIGKGSGVPGFAQAIGIVQRGLQGYESVFSTRTEDVKTQLSSLSDTISRLNNEFNNMHNSKLVSQLDKIKPQAQYYLLKAEAADEAREKLDTTLKGKLDKHVSLVVQAVKSFKDVAENPNVRSQAQVVDEGLKEKQRSILQSIDNQSRNLQNTLNSGFMGIKKNVQTLYSKKEQQFKLLRNAVKAAKDDVDRLLGKDGNDFDDNYKHIIAGHFDSIRESVENLYSQLDLNKRVLDGLVQKAKVQFREIQTDVGKKNAGLQATIYQEWDALKEKMKGFVDGLTRKNGGNSSLQDVVDGILKYAKGFGEEAFEKDVLSTWVREIGEEEGGAVYNNIYQYVRQNYNKGKLDAIKGGNTPKAKAVQEAITSTLPDLIASEIQIVADKYLKGAKIETIAEKFKRFADNVGSEIFSDGSSLGVAVQVIGLHLGMSQHALMPLSDDKHLTAAVKGIAMSIVNNISRLSTELKSFIEKSKIKTNLQTAIDNVKDIGNQFTDGDNGDDSNTDHGAKIDAALQKVSAAITQLEGLLGKMADDGGAIQEKIKEIETNLGELNNIWKDEQDGRIKKKQKDAEDLMLELQDEIKKLQSEIGAIGESVETADEELNRAIISLEDALEKARQSASQSLSLLRTTLLAKVSSAFATLTSQVQSLFARQKQAELTQLQGVVTAQLREIKKIIHDDSINGVKGFLARLNEGFDETLQITTLNSNTKLDGLASNVRLFLYPLLQYVIAQITPNVRPQPPTADPHATKVTDIQTKLNTLLSNLSSEQSTKKYRFDDQFSRDLDALKASVGALNADKFGDGKHPELLNIVKEGVTSFDTQLEYAYVNKYSGLSFSGDMLIDIITSEAKTTELTDEGRNAAKAFFTLLNVLYEDMATLKERCEDATKYGWKDKKICKTQKGTGNSLGAFFERCGYRIPSEDNGKQDAELQCKESISSTFIVTTLAGYQVSRSIKRPLMETLHSLFDYAEKYNEVCHYSTLSATKLPCSIFEILVWMSGLPHHPVFTDMRDVAVTDLFEDPKKKTKEVIDGVEMEVTDMSTVAIRALPHDITYNHTQAAVTHMCSQAYDLLVCILGTGDAETIYGVDFCTNSLKLKYPNRGADCLQMFLEILRRLLPTLRYLEHMCSYPASIGGWSQCRYGKDVKPAKWPCDKHPKPEPRGQPKGQATDQPNSEPMCQPKSPLQSYLNDCLPGHLPHRLESVGCKAECKTCPTSQRGSPCVTPLGFKTFSGSMRRGRDICDVLAKLLDDVHLRSLLCLVTKPPASLPEHFQFTLALVNGWHNDSKYVKDVIQTNIENSAKEVSIHLYNETSKLTDALRNAYRNKHTTYGEKNHLPAYADVSSLAMPSACIDRNQEVYCAPYLSSLYRDYYICMPFKNSNTYLSWAIYLPWTFWDLLNNLYNAFCGINCQDWGCRGCLRGDKCRSGKHGLTDEKSACNCSSVVECKGVAPTLYSYGFTFGHASKLNAAVSVTEI</sequence>
<dbReference type="EMBL" id="BDSA01000002">
    <property type="protein sequence ID" value="GBE59950.1"/>
    <property type="molecule type" value="Genomic_DNA"/>
</dbReference>